<dbReference type="EMBL" id="AP021875">
    <property type="protein sequence ID" value="BBO72716.1"/>
    <property type="molecule type" value="Genomic_DNA"/>
</dbReference>
<name>A0A5K7YTP3_9BACT</name>
<dbReference type="AlphaFoldDB" id="A0A5K7YTP3"/>
<accession>A0A5K7YTP3</accession>
<dbReference type="KEGG" id="dwd:DSCW_01330"/>
<evidence type="ECO:0000256" key="1">
    <source>
        <dbReference type="SAM" id="SignalP"/>
    </source>
</evidence>
<proteinExistence type="predicted"/>
<dbReference type="RefSeq" id="WP_155301896.1">
    <property type="nucleotide sequence ID" value="NZ_AP021875.1"/>
</dbReference>
<gene>
    <name evidence="2" type="ORF">DSCW_01330</name>
</gene>
<evidence type="ECO:0000313" key="3">
    <source>
        <dbReference type="Proteomes" id="UP000427769"/>
    </source>
</evidence>
<organism evidence="2 3">
    <name type="scientific">Desulfosarcina widdelii</name>
    <dbReference type="NCBI Taxonomy" id="947919"/>
    <lineage>
        <taxon>Bacteria</taxon>
        <taxon>Pseudomonadati</taxon>
        <taxon>Thermodesulfobacteriota</taxon>
        <taxon>Desulfobacteria</taxon>
        <taxon>Desulfobacterales</taxon>
        <taxon>Desulfosarcinaceae</taxon>
        <taxon>Desulfosarcina</taxon>
    </lineage>
</organism>
<dbReference type="Pfam" id="PF14412">
    <property type="entry name" value="AHH"/>
    <property type="match status" value="1"/>
</dbReference>
<dbReference type="InterPro" id="IPR032871">
    <property type="entry name" value="AHH_dom_containing"/>
</dbReference>
<evidence type="ECO:0000313" key="2">
    <source>
        <dbReference type="EMBL" id="BBO72716.1"/>
    </source>
</evidence>
<protein>
    <recommendedName>
        <fullName evidence="4">LHH domain-containing protein</fullName>
    </recommendedName>
</protein>
<dbReference type="OrthoDB" id="6043530at2"/>
<keyword evidence="3" id="KW-1185">Reference proteome</keyword>
<keyword evidence="1" id="KW-0732">Signal</keyword>
<feature type="signal peptide" evidence="1">
    <location>
        <begin position="1"/>
        <end position="27"/>
    </location>
</feature>
<feature type="chain" id="PRO_5024317745" description="LHH domain-containing protein" evidence="1">
    <location>
        <begin position="28"/>
        <end position="183"/>
    </location>
</feature>
<evidence type="ECO:0008006" key="4">
    <source>
        <dbReference type="Google" id="ProtNLM"/>
    </source>
</evidence>
<reference evidence="2 3" key="1">
    <citation type="submission" date="2019-11" db="EMBL/GenBank/DDBJ databases">
        <title>Comparative genomics of hydrocarbon-degrading Desulfosarcina strains.</title>
        <authorList>
            <person name="Watanabe M."/>
            <person name="Kojima H."/>
            <person name="Fukui M."/>
        </authorList>
    </citation>
    <scope>NUCLEOTIDE SEQUENCE [LARGE SCALE GENOMIC DNA]</scope>
    <source>
        <strain evidence="2 3">PP31</strain>
    </source>
</reference>
<sequence>MTLNGGSRIVKTYFIALALTFSMIFNASSTAHCSIFSNAKKQITKKLKSVKKGTGVGKTTGGSSVVLANRLGIAARKGWAAHHVIPVQLKNHRALKKIGMDMDEIANGIALPTKPGLDPKLPLHRGSHPSYTAAIAQELDQIPVDASVSETKRMVSKIQKKYRQKLESGTPLHDKYGASDPWY</sequence>
<dbReference type="Proteomes" id="UP000427769">
    <property type="component" value="Chromosome"/>
</dbReference>